<evidence type="ECO:0000256" key="5">
    <source>
        <dbReference type="ARBA" id="ARBA00022723"/>
    </source>
</evidence>
<dbReference type="EMBL" id="KB201459">
    <property type="protein sequence ID" value="ESO96389.1"/>
    <property type="molecule type" value="Genomic_DNA"/>
</dbReference>
<evidence type="ECO:0000256" key="4">
    <source>
        <dbReference type="ARBA" id="ARBA00022692"/>
    </source>
</evidence>
<dbReference type="FunFam" id="1.20.1560.10:FF:000048">
    <property type="entry name" value="ATP-binding cassette sub-family B member 10, mitochondrial"/>
    <property type="match status" value="1"/>
</dbReference>
<dbReference type="InterPro" id="IPR036640">
    <property type="entry name" value="ABC1_TM_sf"/>
</dbReference>
<accession>V4C4C8</accession>
<keyword evidence="5" id="KW-0479">Metal-binding</keyword>
<evidence type="ECO:0000256" key="19">
    <source>
        <dbReference type="ARBA" id="ARBA00075187"/>
    </source>
</evidence>
<feature type="transmembrane region" description="Helical" evidence="21">
    <location>
        <begin position="239"/>
        <end position="258"/>
    </location>
</feature>
<evidence type="ECO:0000313" key="24">
    <source>
        <dbReference type="EMBL" id="ESO96389.1"/>
    </source>
</evidence>
<dbReference type="GO" id="GO:0046872">
    <property type="term" value="F:metal ion binding"/>
    <property type="evidence" value="ECO:0007669"/>
    <property type="project" value="UniProtKB-KW"/>
</dbReference>
<dbReference type="GO" id="GO:0016887">
    <property type="term" value="F:ATP hydrolysis activity"/>
    <property type="evidence" value="ECO:0007669"/>
    <property type="project" value="InterPro"/>
</dbReference>
<dbReference type="RefSeq" id="XP_009052754.1">
    <property type="nucleotide sequence ID" value="XM_009054506.1"/>
</dbReference>
<dbReference type="SUPFAM" id="SSF52540">
    <property type="entry name" value="P-loop containing nucleoside triphosphate hydrolases"/>
    <property type="match status" value="1"/>
</dbReference>
<dbReference type="CTD" id="20246510"/>
<dbReference type="GO" id="GO:0042802">
    <property type="term" value="F:identical protein binding"/>
    <property type="evidence" value="ECO:0007669"/>
    <property type="project" value="UniProtKB-ARBA"/>
</dbReference>
<evidence type="ECO:0000256" key="21">
    <source>
        <dbReference type="SAM" id="Phobius"/>
    </source>
</evidence>
<dbReference type="Pfam" id="PF00664">
    <property type="entry name" value="ABC_membrane"/>
    <property type="match status" value="1"/>
</dbReference>
<evidence type="ECO:0000256" key="2">
    <source>
        <dbReference type="ARBA" id="ARBA00005580"/>
    </source>
</evidence>
<keyword evidence="6" id="KW-0547">Nucleotide-binding</keyword>
<comment type="similarity">
    <text evidence="2">Belongs to the ABC transporter superfamily. ABCB family. Mitochondrial peptide exporter (TC 3.A.1.212) subfamily.</text>
</comment>
<keyword evidence="25" id="KW-1185">Reference proteome</keyword>
<dbReference type="InterPro" id="IPR017871">
    <property type="entry name" value="ABC_transporter-like_CS"/>
</dbReference>
<dbReference type="AlphaFoldDB" id="V4C4C8"/>
<dbReference type="InterPro" id="IPR027417">
    <property type="entry name" value="P-loop_NTPase"/>
</dbReference>
<dbReference type="PROSITE" id="PS50929">
    <property type="entry name" value="ABC_TM1F"/>
    <property type="match status" value="1"/>
</dbReference>
<evidence type="ECO:0000256" key="16">
    <source>
        <dbReference type="ARBA" id="ARBA00052250"/>
    </source>
</evidence>
<evidence type="ECO:0000313" key="25">
    <source>
        <dbReference type="Proteomes" id="UP000030746"/>
    </source>
</evidence>
<feature type="transmembrane region" description="Helical" evidence="21">
    <location>
        <begin position="319"/>
        <end position="345"/>
    </location>
</feature>
<dbReference type="Proteomes" id="UP000030746">
    <property type="component" value="Unassembled WGS sequence"/>
</dbReference>
<feature type="transmembrane region" description="Helical" evidence="21">
    <location>
        <begin position="357"/>
        <end position="378"/>
    </location>
</feature>
<dbReference type="Gene3D" id="1.20.1560.10">
    <property type="entry name" value="ABC transporter type 1, transmembrane domain"/>
    <property type="match status" value="1"/>
</dbReference>
<dbReference type="CDD" id="cd03249">
    <property type="entry name" value="ABC_MTABC3_MDL1_MDL2"/>
    <property type="match status" value="1"/>
</dbReference>
<organism evidence="24 25">
    <name type="scientific">Lottia gigantea</name>
    <name type="common">Giant owl limpet</name>
    <dbReference type="NCBI Taxonomy" id="225164"/>
    <lineage>
        <taxon>Eukaryota</taxon>
        <taxon>Metazoa</taxon>
        <taxon>Spiralia</taxon>
        <taxon>Lophotrochozoa</taxon>
        <taxon>Mollusca</taxon>
        <taxon>Gastropoda</taxon>
        <taxon>Patellogastropoda</taxon>
        <taxon>Lottioidea</taxon>
        <taxon>Lottiidae</taxon>
        <taxon>Lottia</taxon>
    </lineage>
</organism>
<evidence type="ECO:0000256" key="6">
    <source>
        <dbReference type="ARBA" id="ARBA00022741"/>
    </source>
</evidence>
<evidence type="ECO:0000256" key="11">
    <source>
        <dbReference type="ARBA" id="ARBA00022967"/>
    </source>
</evidence>
<evidence type="ECO:0000259" key="23">
    <source>
        <dbReference type="PROSITE" id="PS50929"/>
    </source>
</evidence>
<keyword evidence="11" id="KW-1278">Translocase</keyword>
<evidence type="ECO:0000256" key="12">
    <source>
        <dbReference type="ARBA" id="ARBA00022989"/>
    </source>
</evidence>
<comment type="subcellular location">
    <subcellularLocation>
        <location evidence="1">Mitochondrion inner membrane</location>
        <topology evidence="1">Multi-pass membrane protein</topology>
    </subcellularLocation>
</comment>
<feature type="domain" description="ABC transporter" evidence="22">
    <location>
        <begin position="415"/>
        <end position="653"/>
    </location>
</feature>
<dbReference type="FunFam" id="3.40.50.300:FF:000403">
    <property type="entry name" value="ATP-binding cassette sub-family B member 8, mitochondrial"/>
    <property type="match status" value="1"/>
</dbReference>
<dbReference type="InterPro" id="IPR039421">
    <property type="entry name" value="Type_1_exporter"/>
</dbReference>
<sequence>MYSAFLRKASANFLKTKSIHPIFREVKLTCLCTRQQPLRFKHSGTPKIPKDSPVKNGSASKNYVVILKNYLKGWKKKDLVRMFRLAKPERYKIYGAIFFLLISSSISNLVPMFFGKLIDLMSSAADDGTLLENLKSKSSILLLIFVIGGIANCCRFYLFTVAGQNIIKKLRENVFRSILKQEMGFYDKNKTGELINRLSTDTTVVGKSITNNISEGLRALASGSIAVTMMLYISPKLTLVAMAIVPAVVGFAIIYGRFVKRITKEIQDTLADSTQVAEERISNIRTVRAFAHEIKEMKAYDNKIEEILQLQKKEAKYSALFWGFTGTSGNAAVLSVIYCGGIMMSESQLSVGGLTSFIVYAIYIGISLSSMTSFYTEIMRGLGASSRLWELSERNPLIPIAGNIYLHHFNFESNILFRNIRFSFPTRSDVNIFNHLNLTVPSGSVTAVVGASGSGKSSLGHLLLRFYDPQFGEVCLDDININKLDPTWLRQHIGTVSQEPILFSCSIADNIKYGASENNVTTEDMMNAARQANAYQFIQNFPQQFDTLVGERGIMLSGGQRQRIAIARAILKNPKILLLDEATSALDAESEYWVQDALERLMEGRTVITIAHRLSTIKTANQIAVLDQGQIAEVGSYNDLIQIPDGIFKKLVDRQTITN</sequence>
<keyword evidence="7" id="KW-0999">Mitochondrion inner membrane</keyword>
<dbReference type="GO" id="GO:0090374">
    <property type="term" value="P:oligopeptide export from mitochondrion"/>
    <property type="evidence" value="ECO:0007669"/>
    <property type="project" value="TreeGrafter"/>
</dbReference>
<evidence type="ECO:0000256" key="14">
    <source>
        <dbReference type="ARBA" id="ARBA00023128"/>
    </source>
</evidence>
<feature type="transmembrane region" description="Helical" evidence="21">
    <location>
        <begin position="140"/>
        <end position="162"/>
    </location>
</feature>
<evidence type="ECO:0000256" key="7">
    <source>
        <dbReference type="ARBA" id="ARBA00022792"/>
    </source>
</evidence>
<dbReference type="InterPro" id="IPR003439">
    <property type="entry name" value="ABC_transporter-like_ATP-bd"/>
</dbReference>
<keyword evidence="15 21" id="KW-0472">Membrane</keyword>
<dbReference type="PROSITE" id="PS50893">
    <property type="entry name" value="ABC_TRANSPORTER_2"/>
    <property type="match status" value="1"/>
</dbReference>
<dbReference type="SUPFAM" id="SSF90123">
    <property type="entry name" value="ABC transporter transmembrane region"/>
    <property type="match status" value="1"/>
</dbReference>
<evidence type="ECO:0000256" key="20">
    <source>
        <dbReference type="ARBA" id="ARBA00083334"/>
    </source>
</evidence>
<dbReference type="Gene3D" id="3.40.50.300">
    <property type="entry name" value="P-loop containing nucleotide triphosphate hydrolases"/>
    <property type="match status" value="1"/>
</dbReference>
<reference evidence="24 25" key="1">
    <citation type="journal article" date="2013" name="Nature">
        <title>Insights into bilaterian evolution from three spiralian genomes.</title>
        <authorList>
            <person name="Simakov O."/>
            <person name="Marletaz F."/>
            <person name="Cho S.J."/>
            <person name="Edsinger-Gonzales E."/>
            <person name="Havlak P."/>
            <person name="Hellsten U."/>
            <person name="Kuo D.H."/>
            <person name="Larsson T."/>
            <person name="Lv J."/>
            <person name="Arendt D."/>
            <person name="Savage R."/>
            <person name="Osoegawa K."/>
            <person name="de Jong P."/>
            <person name="Grimwood J."/>
            <person name="Chapman J.A."/>
            <person name="Shapiro H."/>
            <person name="Aerts A."/>
            <person name="Otillar R.P."/>
            <person name="Terry A.Y."/>
            <person name="Boore J.L."/>
            <person name="Grigoriev I.V."/>
            <person name="Lindberg D.R."/>
            <person name="Seaver E.C."/>
            <person name="Weisblat D.A."/>
            <person name="Putnam N.H."/>
            <person name="Rokhsar D.S."/>
        </authorList>
    </citation>
    <scope>NUCLEOTIDE SEQUENCE [LARGE SCALE GENOMIC DNA]</scope>
</reference>
<keyword evidence="9" id="KW-0460">Magnesium</keyword>
<feature type="transmembrane region" description="Helical" evidence="21">
    <location>
        <begin position="91"/>
        <end position="114"/>
    </location>
</feature>
<keyword evidence="12 21" id="KW-1133">Transmembrane helix</keyword>
<dbReference type="SMART" id="SM00382">
    <property type="entry name" value="AAA"/>
    <property type="match status" value="1"/>
</dbReference>
<evidence type="ECO:0000256" key="8">
    <source>
        <dbReference type="ARBA" id="ARBA00022840"/>
    </source>
</evidence>
<evidence type="ECO:0000256" key="10">
    <source>
        <dbReference type="ARBA" id="ARBA00022946"/>
    </source>
</evidence>
<proteinExistence type="inferred from homology"/>
<gene>
    <name evidence="24" type="ORF">LOTGIDRAFT_214550</name>
</gene>
<dbReference type="PROSITE" id="PS00211">
    <property type="entry name" value="ABC_TRANSPORTER_1"/>
    <property type="match status" value="1"/>
</dbReference>
<dbReference type="PIRSF" id="PIRSF002773">
    <property type="entry name" value="ABC_prm/ATPase_B"/>
    <property type="match status" value="1"/>
</dbReference>
<dbReference type="OrthoDB" id="6500128at2759"/>
<feature type="domain" description="ABC transmembrane type-1" evidence="23">
    <location>
        <begin position="95"/>
        <end position="380"/>
    </location>
</feature>
<dbReference type="PANTHER" id="PTHR43394">
    <property type="entry name" value="ATP-DEPENDENT PERMEASE MDL1, MITOCHONDRIAL"/>
    <property type="match status" value="1"/>
</dbReference>
<protein>
    <recommendedName>
        <fullName evidence="18">ATP-binding cassette sub-family B member 10, mitochondrial</fullName>
    </recommendedName>
    <alternativeName>
        <fullName evidence="19">ABC-mitochondrial erythroid protein</fullName>
    </alternativeName>
    <alternativeName>
        <fullName evidence="20">ATP-binding cassette transporter 10</fullName>
    </alternativeName>
</protein>
<dbReference type="InterPro" id="IPR011527">
    <property type="entry name" value="ABC1_TM_dom"/>
</dbReference>
<comment type="catalytic activity">
    <reaction evidence="16">
        <text>biliverdin IXalpha(in) + ATP + H2O = biliverdin IXalpha(out) + ADP + phosphate + H(+)</text>
        <dbReference type="Rhea" id="RHEA:82359"/>
        <dbReference type="ChEBI" id="CHEBI:15377"/>
        <dbReference type="ChEBI" id="CHEBI:15378"/>
        <dbReference type="ChEBI" id="CHEBI:30616"/>
        <dbReference type="ChEBI" id="CHEBI:43474"/>
        <dbReference type="ChEBI" id="CHEBI:57991"/>
        <dbReference type="ChEBI" id="CHEBI:456216"/>
    </reaction>
    <physiologicalReaction direction="left-to-right" evidence="16">
        <dbReference type="Rhea" id="RHEA:82360"/>
    </physiologicalReaction>
</comment>
<keyword evidence="3" id="KW-0813">Transport</keyword>
<evidence type="ECO:0000256" key="18">
    <source>
        <dbReference type="ARBA" id="ARBA00072683"/>
    </source>
</evidence>
<keyword evidence="8" id="KW-0067">ATP-binding</keyword>
<dbReference type="HOGENOM" id="CLU_000604_84_3_1"/>
<dbReference type="KEGG" id="lgi:LOTGIDRAFT_214550"/>
<dbReference type="GO" id="GO:0015421">
    <property type="term" value="F:ABC-type oligopeptide transporter activity"/>
    <property type="evidence" value="ECO:0007669"/>
    <property type="project" value="TreeGrafter"/>
</dbReference>
<evidence type="ECO:0000256" key="13">
    <source>
        <dbReference type="ARBA" id="ARBA00022990"/>
    </source>
</evidence>
<dbReference type="InterPro" id="IPR003593">
    <property type="entry name" value="AAA+_ATPase"/>
</dbReference>
<evidence type="ECO:0000256" key="3">
    <source>
        <dbReference type="ARBA" id="ARBA00022448"/>
    </source>
</evidence>
<dbReference type="GeneID" id="20246510"/>
<dbReference type="PANTHER" id="PTHR43394:SF1">
    <property type="entry name" value="ATP-BINDING CASSETTE SUB-FAMILY B MEMBER 10, MITOCHONDRIAL"/>
    <property type="match status" value="1"/>
</dbReference>
<keyword evidence="4 21" id="KW-0812">Transmembrane</keyword>
<evidence type="ECO:0000259" key="22">
    <source>
        <dbReference type="PROSITE" id="PS50893"/>
    </source>
</evidence>
<keyword evidence="14" id="KW-0496">Mitochondrion</keyword>
<evidence type="ECO:0000256" key="9">
    <source>
        <dbReference type="ARBA" id="ARBA00022842"/>
    </source>
</evidence>
<evidence type="ECO:0000256" key="15">
    <source>
        <dbReference type="ARBA" id="ARBA00023136"/>
    </source>
</evidence>
<dbReference type="STRING" id="225164.V4C4C8"/>
<evidence type="ECO:0000256" key="1">
    <source>
        <dbReference type="ARBA" id="ARBA00004448"/>
    </source>
</evidence>
<keyword evidence="10" id="KW-0809">Transit peptide</keyword>
<evidence type="ECO:0000256" key="17">
    <source>
        <dbReference type="ARBA" id="ARBA00055589"/>
    </source>
</evidence>
<dbReference type="GO" id="GO:0005743">
    <property type="term" value="C:mitochondrial inner membrane"/>
    <property type="evidence" value="ECO:0007669"/>
    <property type="project" value="UniProtKB-SubCell"/>
</dbReference>
<name>V4C4C8_LOTGI</name>
<dbReference type="GO" id="GO:0005524">
    <property type="term" value="F:ATP binding"/>
    <property type="evidence" value="ECO:0007669"/>
    <property type="project" value="UniProtKB-KW"/>
</dbReference>
<dbReference type="OMA" id="MYTGHTL"/>
<dbReference type="CDD" id="cd18573">
    <property type="entry name" value="ABC_6TM_ABCB10_like"/>
    <property type="match status" value="1"/>
</dbReference>
<comment type="function">
    <text evidence="17">ATP-dependent transporter located in the mitochondrial inner membrane that catalyzes the export of biliverdin from the mitochondrial matrix, and plays a crucial role in hemoglobin synthesis and antioxidative stress. Participates in the early step of the heme biosynthetic process during insertion of iron into protoporphyrin IX (PPIX). Involved in the stabilization of the iron transporter mitoferrin-1/SLC25A37. In addition may be involved in mitochondrial unfolded protein response (UPRmt) signaling pathway, although ABCB10 probably does not participate in peptide export from mitochondria.</text>
</comment>
<keyword evidence="13" id="KW-0007">Acetylation</keyword>
<dbReference type="Pfam" id="PF00005">
    <property type="entry name" value="ABC_tran"/>
    <property type="match status" value="1"/>
</dbReference>